<feature type="compositionally biased region" description="Low complexity" evidence="6">
    <location>
        <begin position="54"/>
        <end position="65"/>
    </location>
</feature>
<dbReference type="InterPro" id="IPR010651">
    <property type="entry name" value="Sugar_transport"/>
</dbReference>
<name>A0A7S1CZ67_CYCTE</name>
<evidence type="ECO:0000256" key="1">
    <source>
        <dbReference type="ARBA" id="ARBA00004141"/>
    </source>
</evidence>
<feature type="transmembrane region" description="Helical" evidence="7">
    <location>
        <begin position="154"/>
        <end position="175"/>
    </location>
</feature>
<evidence type="ECO:0000256" key="4">
    <source>
        <dbReference type="ARBA" id="ARBA00022989"/>
    </source>
</evidence>
<dbReference type="PANTHER" id="PTHR16119">
    <property type="entry name" value="TRANSMEMBRANE PROTEIN 144"/>
    <property type="match status" value="1"/>
</dbReference>
<evidence type="ECO:0000256" key="3">
    <source>
        <dbReference type="ARBA" id="ARBA00022692"/>
    </source>
</evidence>
<feature type="transmembrane region" description="Helical" evidence="7">
    <location>
        <begin position="327"/>
        <end position="343"/>
    </location>
</feature>
<feature type="compositionally biased region" description="Basic and acidic residues" evidence="6">
    <location>
        <begin position="1"/>
        <end position="11"/>
    </location>
</feature>
<feature type="region of interest" description="Disordered" evidence="6">
    <location>
        <begin position="95"/>
        <end position="118"/>
    </location>
</feature>
<keyword evidence="5 7" id="KW-0472">Membrane</keyword>
<evidence type="ECO:0000256" key="2">
    <source>
        <dbReference type="ARBA" id="ARBA00005731"/>
    </source>
</evidence>
<keyword evidence="4 7" id="KW-1133">Transmembrane helix</keyword>
<evidence type="ECO:0000256" key="7">
    <source>
        <dbReference type="SAM" id="Phobius"/>
    </source>
</evidence>
<gene>
    <name evidence="8" type="ORF">CTEN0397_LOCUS2145</name>
</gene>
<feature type="transmembrane region" description="Helical" evidence="7">
    <location>
        <begin position="266"/>
        <end position="292"/>
    </location>
</feature>
<dbReference type="AlphaFoldDB" id="A0A7S1CZ67"/>
<feature type="region of interest" description="Disordered" evidence="6">
    <location>
        <begin position="1"/>
        <end position="65"/>
    </location>
</feature>
<feature type="transmembrane region" description="Helical" evidence="7">
    <location>
        <begin position="298"/>
        <end position="315"/>
    </location>
</feature>
<evidence type="ECO:0000256" key="5">
    <source>
        <dbReference type="ARBA" id="ARBA00023136"/>
    </source>
</evidence>
<dbReference type="EMBL" id="HBFW01003300">
    <property type="protein sequence ID" value="CAD8931123.1"/>
    <property type="molecule type" value="Transcribed_RNA"/>
</dbReference>
<sequence length="351" mass="37885">MNGSNDHHSWQDSDNDTAATTTAPKISSAIKSRRAVLPDEEQQQQPAGEVTAAPPSFNMIPSSSSSPARGFVSAVFKRSKAASASNGDYYHGTTDYPAENANDDSTASTINTSASLTSSSSPVMDVDTAKKLDAPRWRLSTVGWSCRRLSHRQLGIGAAAMNGLCGGTSLVPMHYAAQAGFQGARYYFSYAAGAMIVNLAVLVGKFLYRLFLLEQHRRQQQQNRHGLRTSRRTVVASSSNNNSNIITSSLAESMYQAMPSWHVKKLWLPGLLSGVLFSVGMFGSIVSVGFLGQGVGNSFVQCKILVSGLWGILYYKEIRGAKTITKWFASASLAVVGILLLSHEHQHLAHH</sequence>
<organism evidence="8">
    <name type="scientific">Cyclophora tenuis</name>
    <name type="common">Marine diatom</name>
    <dbReference type="NCBI Taxonomy" id="216820"/>
    <lineage>
        <taxon>Eukaryota</taxon>
        <taxon>Sar</taxon>
        <taxon>Stramenopiles</taxon>
        <taxon>Ochrophyta</taxon>
        <taxon>Bacillariophyta</taxon>
        <taxon>Fragilariophyceae</taxon>
        <taxon>Fragilariophycidae</taxon>
        <taxon>Cyclophorales</taxon>
        <taxon>Cyclophoraceae</taxon>
        <taxon>Cyclophora</taxon>
    </lineage>
</organism>
<dbReference type="PANTHER" id="PTHR16119:SF17">
    <property type="entry name" value="TRANSMEMBRANE PROTEIN 144"/>
    <property type="match status" value="1"/>
</dbReference>
<comment type="subcellular location">
    <subcellularLocation>
        <location evidence="1">Membrane</location>
        <topology evidence="1">Multi-pass membrane protein</topology>
    </subcellularLocation>
</comment>
<dbReference type="Pfam" id="PF07857">
    <property type="entry name" value="TMEM144"/>
    <property type="match status" value="1"/>
</dbReference>
<evidence type="ECO:0000313" key="8">
    <source>
        <dbReference type="EMBL" id="CAD8931123.1"/>
    </source>
</evidence>
<evidence type="ECO:0000256" key="6">
    <source>
        <dbReference type="SAM" id="MobiDB-lite"/>
    </source>
</evidence>
<dbReference type="InterPro" id="IPR012435">
    <property type="entry name" value="TMEM144"/>
</dbReference>
<proteinExistence type="inferred from homology"/>
<keyword evidence="3 7" id="KW-0812">Transmembrane</keyword>
<comment type="similarity">
    <text evidence="2">Belongs to the TMEM144 family.</text>
</comment>
<dbReference type="GO" id="GO:0016020">
    <property type="term" value="C:membrane"/>
    <property type="evidence" value="ECO:0007669"/>
    <property type="project" value="UniProtKB-SubCell"/>
</dbReference>
<dbReference type="GO" id="GO:0015144">
    <property type="term" value="F:carbohydrate transmembrane transporter activity"/>
    <property type="evidence" value="ECO:0007669"/>
    <property type="project" value="InterPro"/>
</dbReference>
<protein>
    <submittedName>
        <fullName evidence="8">Uncharacterized protein</fullName>
    </submittedName>
</protein>
<reference evidence="8" key="1">
    <citation type="submission" date="2021-01" db="EMBL/GenBank/DDBJ databases">
        <authorList>
            <person name="Corre E."/>
            <person name="Pelletier E."/>
            <person name="Niang G."/>
            <person name="Scheremetjew M."/>
            <person name="Finn R."/>
            <person name="Kale V."/>
            <person name="Holt S."/>
            <person name="Cochrane G."/>
            <person name="Meng A."/>
            <person name="Brown T."/>
            <person name="Cohen L."/>
        </authorList>
    </citation>
    <scope>NUCLEOTIDE SEQUENCE</scope>
    <source>
        <strain evidence="8">ECT3854</strain>
    </source>
</reference>
<feature type="compositionally biased region" description="Low complexity" evidence="6">
    <location>
        <begin position="105"/>
        <end position="118"/>
    </location>
</feature>
<accession>A0A7S1CZ67</accession>
<feature type="transmembrane region" description="Helical" evidence="7">
    <location>
        <begin position="187"/>
        <end position="208"/>
    </location>
</feature>